<reference evidence="11" key="1">
    <citation type="journal article" date="2017" name="Gen. Comp. Endocrinol.">
        <title>Genome-wide identification of nuclear receptor (NR) genes and the evolutionary significance of the NR1O subfamily in the monogonont rotifer Brachionus spp.</title>
        <authorList>
            <person name="Kim D.H."/>
            <person name="Kim H.S."/>
            <person name="Hwang D.S."/>
            <person name="Kim H.J."/>
            <person name="Hagiwara A."/>
            <person name="Lee J.S."/>
            <person name="Jeong C.B."/>
        </authorList>
    </citation>
    <scope>NUCLEOTIDE SEQUENCE</scope>
</reference>
<evidence type="ECO:0000256" key="9">
    <source>
        <dbReference type="SAM" id="MobiDB-lite"/>
    </source>
</evidence>
<keyword evidence="13" id="KW-1185">Reference proteome</keyword>
<dbReference type="InterPro" id="IPR035500">
    <property type="entry name" value="NHR-like_dom_sf"/>
</dbReference>
<evidence type="ECO:0000313" key="13">
    <source>
        <dbReference type="Proteomes" id="UP000663879"/>
    </source>
</evidence>
<feature type="domain" description="Nuclear receptor" evidence="10">
    <location>
        <begin position="44"/>
        <end position="119"/>
    </location>
</feature>
<dbReference type="InterPro" id="IPR050234">
    <property type="entry name" value="Nuclear_hormone_rcpt_NR1"/>
</dbReference>
<keyword evidence="5" id="KW-0238">DNA-binding</keyword>
<dbReference type="OrthoDB" id="7634782at2759"/>
<keyword evidence="2" id="KW-0863">Zinc-finger</keyword>
<dbReference type="Gene3D" id="1.10.565.10">
    <property type="entry name" value="Retinoid X Receptor"/>
    <property type="match status" value="1"/>
</dbReference>
<evidence type="ECO:0000256" key="2">
    <source>
        <dbReference type="ARBA" id="ARBA00022771"/>
    </source>
</evidence>
<dbReference type="SUPFAM" id="SSF57716">
    <property type="entry name" value="Glucocorticoid receptor-like (DNA-binding domain)"/>
    <property type="match status" value="1"/>
</dbReference>
<feature type="region of interest" description="Disordered" evidence="9">
    <location>
        <begin position="131"/>
        <end position="158"/>
    </location>
</feature>
<organism evidence="11">
    <name type="scientific">Brachionus calyciflorus</name>
    <dbReference type="NCBI Taxonomy" id="104777"/>
    <lineage>
        <taxon>Eukaryota</taxon>
        <taxon>Metazoa</taxon>
        <taxon>Spiralia</taxon>
        <taxon>Gnathifera</taxon>
        <taxon>Rotifera</taxon>
        <taxon>Eurotatoria</taxon>
        <taxon>Monogononta</taxon>
        <taxon>Pseudotrocha</taxon>
        <taxon>Ploima</taxon>
        <taxon>Brachionidae</taxon>
        <taxon>Brachionus</taxon>
    </lineage>
</organism>
<keyword evidence="7 11" id="KW-0675">Receptor</keyword>
<dbReference type="InterPro" id="IPR001628">
    <property type="entry name" value="Znf_hrmn_rcpt"/>
</dbReference>
<proteinExistence type="predicted"/>
<dbReference type="Pfam" id="PF00105">
    <property type="entry name" value="zf-C4"/>
    <property type="match status" value="1"/>
</dbReference>
<keyword evidence="3" id="KW-0862">Zinc</keyword>
<gene>
    <name evidence="12" type="ORF">OXX778_LOCUS9620</name>
</gene>
<dbReference type="GO" id="GO:0009755">
    <property type="term" value="P:hormone-mediated signaling pathway"/>
    <property type="evidence" value="ECO:0007669"/>
    <property type="project" value="TreeGrafter"/>
</dbReference>
<dbReference type="PROSITE" id="PS51030">
    <property type="entry name" value="NUCLEAR_REC_DBD_2"/>
    <property type="match status" value="1"/>
</dbReference>
<feature type="compositionally biased region" description="Low complexity" evidence="9">
    <location>
        <begin position="138"/>
        <end position="152"/>
    </location>
</feature>
<dbReference type="SMART" id="SM00399">
    <property type="entry name" value="ZnF_C4"/>
    <property type="match status" value="1"/>
</dbReference>
<accession>A0A221CB09</accession>
<dbReference type="PANTHER" id="PTHR24082">
    <property type="entry name" value="NUCLEAR HORMONE RECEPTOR"/>
    <property type="match status" value="1"/>
</dbReference>
<dbReference type="AlphaFoldDB" id="A0A221CB09"/>
<dbReference type="PROSITE" id="PS00031">
    <property type="entry name" value="NUCLEAR_REC_DBD_1"/>
    <property type="match status" value="1"/>
</dbReference>
<dbReference type="EMBL" id="CAJNOC010001436">
    <property type="protein sequence ID" value="CAF0864734.1"/>
    <property type="molecule type" value="Genomic_DNA"/>
</dbReference>
<evidence type="ECO:0000256" key="7">
    <source>
        <dbReference type="ARBA" id="ARBA00023170"/>
    </source>
</evidence>
<keyword evidence="1" id="KW-0479">Metal-binding</keyword>
<evidence type="ECO:0000256" key="5">
    <source>
        <dbReference type="ARBA" id="ARBA00023125"/>
    </source>
</evidence>
<dbReference type="GO" id="GO:0000122">
    <property type="term" value="P:negative regulation of transcription by RNA polymerase II"/>
    <property type="evidence" value="ECO:0007669"/>
    <property type="project" value="TreeGrafter"/>
</dbReference>
<dbReference type="GO" id="GO:0004879">
    <property type="term" value="F:nuclear receptor activity"/>
    <property type="evidence" value="ECO:0007669"/>
    <property type="project" value="TreeGrafter"/>
</dbReference>
<reference evidence="11" key="2">
    <citation type="submission" date="2017-06" db="EMBL/GenBank/DDBJ databases">
        <authorList>
            <person name="Kim H.J."/>
            <person name="Triplett B.A."/>
        </authorList>
    </citation>
    <scope>NUCLEOTIDE SEQUENCE</scope>
</reference>
<keyword evidence="8" id="KW-0539">Nucleus</keyword>
<dbReference type="PRINTS" id="PR00047">
    <property type="entry name" value="STROIDFINGER"/>
</dbReference>
<dbReference type="GO" id="GO:0000978">
    <property type="term" value="F:RNA polymerase II cis-regulatory region sequence-specific DNA binding"/>
    <property type="evidence" value="ECO:0007669"/>
    <property type="project" value="TreeGrafter"/>
</dbReference>
<dbReference type="Proteomes" id="UP000663879">
    <property type="component" value="Unassembled WGS sequence"/>
</dbReference>
<evidence type="ECO:0000313" key="12">
    <source>
        <dbReference type="EMBL" id="CAF0864734.1"/>
    </source>
</evidence>
<sequence length="424" mass="49461">MMNSSEASTCPSVLSDQAFSHILEDYKNYNYLKKFKKVEPTYNFGKCNVCSDRATGIHYGVPSCEGCKGFFKRSLERNEEYVCYYGYNCEMTPKQRKRCKYCRWQACLRGGMSLDSARMGRISRDEREKIIKENREQSSSSSSAPVSPSGSSEKSKQIEKSTKFYKSLLKSLNIHTANYFPDVEITNLTQNNLENGLLMLSLLRDKCYQIFLEYNHEFNKIHYDKALSLLNRMETDDGETIKCNKNLTVKQIWDYFLPALQKNINSSIVYFKNLPGFSQLSDYDFKRCVIDRVFIVITLRVAKLYIDKEFYLYLHLDDEVYFSRELMEKAYGSELAKDIFGFFDRFAELKLTDYEISVLIPAVVSNLDSYDSGDLSNLNLYYKKLLSYELSLNKRSPEFIDKLKLTYDLLSDVCKRNRDVDVKI</sequence>
<keyword evidence="4" id="KW-0805">Transcription regulation</keyword>
<evidence type="ECO:0000259" key="10">
    <source>
        <dbReference type="PROSITE" id="PS51030"/>
    </source>
</evidence>
<name>A0A221CB09_9BILA</name>
<protein>
    <submittedName>
        <fullName evidence="11">Nuclear receptor</fullName>
    </submittedName>
</protein>
<dbReference type="InterPro" id="IPR013088">
    <property type="entry name" value="Znf_NHR/GATA"/>
</dbReference>
<evidence type="ECO:0000256" key="8">
    <source>
        <dbReference type="ARBA" id="ARBA00023242"/>
    </source>
</evidence>
<dbReference type="GO" id="GO:0008270">
    <property type="term" value="F:zinc ion binding"/>
    <property type="evidence" value="ECO:0007669"/>
    <property type="project" value="UniProtKB-KW"/>
</dbReference>
<evidence type="ECO:0000256" key="1">
    <source>
        <dbReference type="ARBA" id="ARBA00022723"/>
    </source>
</evidence>
<dbReference type="GO" id="GO:0030154">
    <property type="term" value="P:cell differentiation"/>
    <property type="evidence" value="ECO:0007669"/>
    <property type="project" value="TreeGrafter"/>
</dbReference>
<dbReference type="SUPFAM" id="SSF48508">
    <property type="entry name" value="Nuclear receptor ligand-binding domain"/>
    <property type="match status" value="1"/>
</dbReference>
<dbReference type="EMBL" id="MF360857">
    <property type="protein sequence ID" value="ASL70541.1"/>
    <property type="molecule type" value="Genomic_DNA"/>
</dbReference>
<evidence type="ECO:0000256" key="4">
    <source>
        <dbReference type="ARBA" id="ARBA00023015"/>
    </source>
</evidence>
<dbReference type="GO" id="GO:0045944">
    <property type="term" value="P:positive regulation of transcription by RNA polymerase II"/>
    <property type="evidence" value="ECO:0007669"/>
    <property type="project" value="TreeGrafter"/>
</dbReference>
<dbReference type="CDD" id="cd06916">
    <property type="entry name" value="NR_DBD_like"/>
    <property type="match status" value="1"/>
</dbReference>
<evidence type="ECO:0000256" key="3">
    <source>
        <dbReference type="ARBA" id="ARBA00022833"/>
    </source>
</evidence>
<keyword evidence="6" id="KW-0804">Transcription</keyword>
<dbReference type="Gene3D" id="3.30.50.10">
    <property type="entry name" value="Erythroid Transcription Factor GATA-1, subunit A"/>
    <property type="match status" value="1"/>
</dbReference>
<dbReference type="PANTHER" id="PTHR24082:SF473">
    <property type="entry name" value="ECDYSONE-INDUCED PROTEIN 75B, ISOFORM B"/>
    <property type="match status" value="1"/>
</dbReference>
<reference evidence="12" key="3">
    <citation type="submission" date="2021-02" db="EMBL/GenBank/DDBJ databases">
        <authorList>
            <person name="Nowell W R."/>
        </authorList>
    </citation>
    <scope>NUCLEOTIDE SEQUENCE</scope>
    <source>
        <strain evidence="12">Ploen Becks lab</strain>
    </source>
</reference>
<evidence type="ECO:0000256" key="6">
    <source>
        <dbReference type="ARBA" id="ARBA00023163"/>
    </source>
</evidence>
<evidence type="ECO:0000313" key="11">
    <source>
        <dbReference type="EMBL" id="ASL70541.1"/>
    </source>
</evidence>